<gene>
    <name evidence="8" type="primary">PQLC2_3</name>
    <name evidence="8" type="ORF">CU098_011884</name>
</gene>
<dbReference type="GO" id="GO:0015174">
    <property type="term" value="F:basic amino acid transmembrane transporter activity"/>
    <property type="evidence" value="ECO:0007669"/>
    <property type="project" value="UniProtKB-ARBA"/>
</dbReference>
<evidence type="ECO:0000256" key="5">
    <source>
        <dbReference type="ARBA" id="ARBA00038039"/>
    </source>
</evidence>
<dbReference type="OrthoDB" id="8048523at2759"/>
<comment type="subcellular location">
    <subcellularLocation>
        <location evidence="1">Membrane</location>
        <topology evidence="1">Multi-pass membrane protein</topology>
    </subcellularLocation>
</comment>
<name>A0A367KKE1_RHIST</name>
<evidence type="ECO:0000256" key="6">
    <source>
        <dbReference type="ARBA" id="ARBA00050768"/>
    </source>
</evidence>
<dbReference type="InterPro" id="IPR051415">
    <property type="entry name" value="LAAT-1"/>
</dbReference>
<evidence type="ECO:0000256" key="3">
    <source>
        <dbReference type="ARBA" id="ARBA00022989"/>
    </source>
</evidence>
<reference evidence="8 9" key="1">
    <citation type="journal article" date="2018" name="G3 (Bethesda)">
        <title>Phylogenetic and Phylogenomic Definition of Rhizopus Species.</title>
        <authorList>
            <person name="Gryganskyi A.P."/>
            <person name="Golan J."/>
            <person name="Dolatabadi S."/>
            <person name="Mondo S."/>
            <person name="Robb S."/>
            <person name="Idnurm A."/>
            <person name="Muszewska A."/>
            <person name="Steczkiewicz K."/>
            <person name="Masonjones S."/>
            <person name="Liao H.L."/>
            <person name="Gajdeczka M.T."/>
            <person name="Anike F."/>
            <person name="Vuek A."/>
            <person name="Anishchenko I.M."/>
            <person name="Voigt K."/>
            <person name="de Hoog G.S."/>
            <person name="Smith M.E."/>
            <person name="Heitman J."/>
            <person name="Vilgalys R."/>
            <person name="Stajich J.E."/>
        </authorList>
    </citation>
    <scope>NUCLEOTIDE SEQUENCE [LARGE SCALE GENOMIC DNA]</scope>
    <source>
        <strain evidence="8 9">LSU 92-RS-03</strain>
    </source>
</reference>
<dbReference type="Gene3D" id="1.20.1280.290">
    <property type="match status" value="2"/>
</dbReference>
<proteinExistence type="inferred from homology"/>
<dbReference type="Proteomes" id="UP000253551">
    <property type="component" value="Unassembled WGS sequence"/>
</dbReference>
<keyword evidence="3 7" id="KW-1133">Transmembrane helix</keyword>
<comment type="catalytic activity">
    <reaction evidence="6">
        <text>L-histidine(out) + L-arginine(in) = L-histidine(in) + L-arginine(out)</text>
        <dbReference type="Rhea" id="RHEA:71063"/>
        <dbReference type="ChEBI" id="CHEBI:32682"/>
        <dbReference type="ChEBI" id="CHEBI:57595"/>
    </reaction>
</comment>
<dbReference type="FunFam" id="1.20.1280.290:FF:000009">
    <property type="entry name" value="PQ loop repeat family protein"/>
    <property type="match status" value="1"/>
</dbReference>
<evidence type="ECO:0000256" key="2">
    <source>
        <dbReference type="ARBA" id="ARBA00022692"/>
    </source>
</evidence>
<dbReference type="PANTHER" id="PTHR16201">
    <property type="entry name" value="SEVEN TRANSMEMBRANE PROTEIN 1-RELATED"/>
    <property type="match status" value="1"/>
</dbReference>
<feature type="transmembrane region" description="Helical" evidence="7">
    <location>
        <begin position="92"/>
        <end position="112"/>
    </location>
</feature>
<sequence>MECIPTEDTDAYLRWINSVLGICIHSYLNALSVFLGYLSIFCWLNAQIPQVMKNYKLRSADGLSLYLLYFWLAGDLGNMLSCILNSQLPFQIYLATYFVSTDLILLFQYFYYGKGDLQCSEDDWKINTFDQLANDEESSALIHENTLELTKTMEDITSVSSKYGSVSNTKTSTMLMGVLLFGWNFGSHPMVSALSTENPVTFGWTLALICNSLYLLSRIPQIYKNFKRHSTQGLSLALFFFAVSGNVTYALSILAHPGHTAETLMQSLPYLFGSLGTLFLDAIIFGQFLHYRKNTAHVDNTPTTAALTRALTFSSQ</sequence>
<evidence type="ECO:0000256" key="7">
    <source>
        <dbReference type="SAM" id="Phobius"/>
    </source>
</evidence>
<feature type="transmembrane region" description="Helical" evidence="7">
    <location>
        <begin position="268"/>
        <end position="289"/>
    </location>
</feature>
<keyword evidence="9" id="KW-1185">Reference proteome</keyword>
<dbReference type="GO" id="GO:0098852">
    <property type="term" value="C:lytic vacuole membrane"/>
    <property type="evidence" value="ECO:0007669"/>
    <property type="project" value="UniProtKB-ARBA"/>
</dbReference>
<dbReference type="EMBL" id="PJQM01001327">
    <property type="protein sequence ID" value="RCI02610.1"/>
    <property type="molecule type" value="Genomic_DNA"/>
</dbReference>
<keyword evidence="4 7" id="KW-0472">Membrane</keyword>
<dbReference type="STRING" id="4846.A0A367KKE1"/>
<feature type="transmembrane region" description="Helical" evidence="7">
    <location>
        <begin position="200"/>
        <end position="216"/>
    </location>
</feature>
<dbReference type="InterPro" id="IPR006603">
    <property type="entry name" value="PQ-loop_rpt"/>
</dbReference>
<evidence type="ECO:0000256" key="4">
    <source>
        <dbReference type="ARBA" id="ARBA00023136"/>
    </source>
</evidence>
<feature type="transmembrane region" description="Helical" evidence="7">
    <location>
        <begin position="174"/>
        <end position="194"/>
    </location>
</feature>
<evidence type="ECO:0000256" key="1">
    <source>
        <dbReference type="ARBA" id="ARBA00004141"/>
    </source>
</evidence>
<dbReference type="Pfam" id="PF04193">
    <property type="entry name" value="PQ-loop"/>
    <property type="match status" value="2"/>
</dbReference>
<organism evidence="8 9">
    <name type="scientific">Rhizopus stolonifer</name>
    <name type="common">Rhizopus nigricans</name>
    <dbReference type="NCBI Taxonomy" id="4846"/>
    <lineage>
        <taxon>Eukaryota</taxon>
        <taxon>Fungi</taxon>
        <taxon>Fungi incertae sedis</taxon>
        <taxon>Mucoromycota</taxon>
        <taxon>Mucoromycotina</taxon>
        <taxon>Mucoromycetes</taxon>
        <taxon>Mucorales</taxon>
        <taxon>Mucorineae</taxon>
        <taxon>Rhizopodaceae</taxon>
        <taxon>Rhizopus</taxon>
    </lineage>
</organism>
<evidence type="ECO:0000313" key="9">
    <source>
        <dbReference type="Proteomes" id="UP000253551"/>
    </source>
</evidence>
<protein>
    <submittedName>
        <fullName evidence="8">PQ loop repeat-containing protein 2</fullName>
    </submittedName>
</protein>
<comment type="caution">
    <text evidence="8">The sequence shown here is derived from an EMBL/GenBank/DDBJ whole genome shotgun (WGS) entry which is preliminary data.</text>
</comment>
<dbReference type="SMART" id="SM00679">
    <property type="entry name" value="CTNS"/>
    <property type="match status" value="2"/>
</dbReference>
<feature type="transmembrane region" description="Helical" evidence="7">
    <location>
        <begin position="15"/>
        <end position="44"/>
    </location>
</feature>
<evidence type="ECO:0000313" key="8">
    <source>
        <dbReference type="EMBL" id="RCI02610.1"/>
    </source>
</evidence>
<dbReference type="GO" id="GO:0034486">
    <property type="term" value="P:vacuolar transmembrane transport"/>
    <property type="evidence" value="ECO:0007669"/>
    <property type="project" value="UniProtKB-ARBA"/>
</dbReference>
<feature type="transmembrane region" description="Helical" evidence="7">
    <location>
        <begin position="65"/>
        <end position="86"/>
    </location>
</feature>
<comment type="similarity">
    <text evidence="5">Belongs to the laat-1 family.</text>
</comment>
<feature type="transmembrane region" description="Helical" evidence="7">
    <location>
        <begin position="236"/>
        <end position="256"/>
    </location>
</feature>
<accession>A0A367KKE1</accession>
<keyword evidence="2 7" id="KW-0812">Transmembrane</keyword>
<dbReference type="AlphaFoldDB" id="A0A367KKE1"/>